<dbReference type="AlphaFoldDB" id="A0A652YSR3"/>
<feature type="domain" description="FAS1-like dehydratase" evidence="1">
    <location>
        <begin position="14"/>
        <end position="137"/>
    </location>
</feature>
<protein>
    <submittedName>
        <fullName evidence="2">MaoC dehydratase-like protein</fullName>
    </submittedName>
</protein>
<dbReference type="EMBL" id="VNIQ01000002">
    <property type="protein sequence ID" value="TYQ06145.1"/>
    <property type="molecule type" value="Genomic_DNA"/>
</dbReference>
<comment type="caution">
    <text evidence="2">The sequence shown here is derived from an EMBL/GenBank/DDBJ whole genome shotgun (WGS) entry which is preliminary data.</text>
</comment>
<name>A0A652YSR3_NOCGL</name>
<evidence type="ECO:0000313" key="2">
    <source>
        <dbReference type="EMBL" id="TYQ06145.1"/>
    </source>
</evidence>
<dbReference type="InterPro" id="IPR029069">
    <property type="entry name" value="HotDog_dom_sf"/>
</dbReference>
<accession>A0A652YSR3</accession>
<dbReference type="SUPFAM" id="SSF54637">
    <property type="entry name" value="Thioesterase/thiol ester dehydrase-isomerase"/>
    <property type="match status" value="1"/>
</dbReference>
<dbReference type="Pfam" id="PF13452">
    <property type="entry name" value="FAS1_DH_region"/>
    <property type="match status" value="1"/>
</dbReference>
<dbReference type="Gene3D" id="3.10.129.10">
    <property type="entry name" value="Hotdog Thioesterase"/>
    <property type="match status" value="1"/>
</dbReference>
<proteinExistence type="predicted"/>
<evidence type="ECO:0000259" key="1">
    <source>
        <dbReference type="Pfam" id="PF13452"/>
    </source>
</evidence>
<organism evidence="2">
    <name type="scientific">Nocardia globerula</name>
    <dbReference type="NCBI Taxonomy" id="1818"/>
    <lineage>
        <taxon>Bacteria</taxon>
        <taxon>Bacillati</taxon>
        <taxon>Actinomycetota</taxon>
        <taxon>Actinomycetes</taxon>
        <taxon>Mycobacteriales</taxon>
        <taxon>Nocardiaceae</taxon>
        <taxon>Nocardia</taxon>
    </lineage>
</organism>
<reference evidence="2" key="1">
    <citation type="submission" date="2019-07" db="EMBL/GenBank/DDBJ databases">
        <title>Genomic Encyclopedia of Type Strains, Phase IV (KMG-IV): sequencing the most valuable type-strain genomes for metagenomic binning, comparative biology and taxonomic classification.</title>
        <authorList>
            <person name="Goeker M."/>
        </authorList>
    </citation>
    <scope>NUCLEOTIDE SEQUENCE</scope>
    <source>
        <strain evidence="2">DSM 44596</strain>
    </source>
</reference>
<dbReference type="InterPro" id="IPR039569">
    <property type="entry name" value="FAS1-like_DH_region"/>
</dbReference>
<gene>
    <name evidence="2" type="ORF">FNL38_102277</name>
</gene>
<sequence length="152" mass="16492">MTISSRTTPAPSPVGAVGGEWEVHVERGKIREFAAAMQSENPAYQGPDAVIPPTFLITAAQWAPPGVRITLGFERKRLLHGEQEYIIHGAVPKAGDTLIARERVIDRYAKPGKRGGEMKFAVIATEFHSPDGELIAEARGTFIETAAKDNTK</sequence>